<comment type="caution">
    <text evidence="12">The sequence shown here is derived from an EMBL/GenBank/DDBJ whole genome shotgun (WGS) entry which is preliminary data.</text>
</comment>
<keyword evidence="6" id="KW-0413">Isomerase</keyword>
<dbReference type="Pfam" id="PF02880">
    <property type="entry name" value="PGM_PMM_III"/>
    <property type="match status" value="1"/>
</dbReference>
<dbReference type="SUPFAM" id="SSF53738">
    <property type="entry name" value="Phosphoglucomutase, first 3 domains"/>
    <property type="match status" value="3"/>
</dbReference>
<dbReference type="GO" id="GO:0006166">
    <property type="term" value="P:purine ribonucleoside salvage"/>
    <property type="evidence" value="ECO:0007669"/>
    <property type="project" value="TreeGrafter"/>
</dbReference>
<dbReference type="AlphaFoldDB" id="A0A9D9IJ80"/>
<evidence type="ECO:0000256" key="4">
    <source>
        <dbReference type="ARBA" id="ARBA00022723"/>
    </source>
</evidence>
<evidence type="ECO:0000259" key="8">
    <source>
        <dbReference type="Pfam" id="PF00408"/>
    </source>
</evidence>
<evidence type="ECO:0000259" key="11">
    <source>
        <dbReference type="Pfam" id="PF02880"/>
    </source>
</evidence>
<dbReference type="InterPro" id="IPR005843">
    <property type="entry name" value="A-D-PHexomutase_C"/>
</dbReference>
<dbReference type="Proteomes" id="UP000823604">
    <property type="component" value="Unassembled WGS sequence"/>
</dbReference>
<evidence type="ECO:0000256" key="3">
    <source>
        <dbReference type="ARBA" id="ARBA00022553"/>
    </source>
</evidence>
<dbReference type="InterPro" id="IPR016066">
    <property type="entry name" value="A-D-PHexomutase_CS"/>
</dbReference>
<dbReference type="PROSITE" id="PS00710">
    <property type="entry name" value="PGM_PMM"/>
    <property type="match status" value="1"/>
</dbReference>
<sequence>MEKDFRAVAQSWLDGDFDEATKQEVKVLMEGDPAALEDAFYKNLEFGTGGLRGIMGAGTNRMNRYTVGMATQGLANYIRKTGRADGTCLCISHDNRNHSREFALITADVLSANGFDVYVFESLRPTPELSYAVRLKKAVAGVMVTASHNPKEYNGYKVFWSDGGQVTSPVDKEIVAEVNSIKSPSEVKFVPGEGAGKISIMGEDVDSLYLKDILSLTLSPESVARHNDIKLVYTPLHGTGVRLVPRALAALGFKNVYHVPQQDVNDGDFPTVKSPNPEEPSALKMAIEVAERNHADIVLATDPDADRVGIAVRDDKGEMVLLNGNQTASILTYYILTRWQESGRLDGHQYIVKTIVTTELLKAIASSFGVKTYDVLTGFKYIAEIVKKNEGSSTFVCGGEESYGFNIGEFVRDKDAVISCSMIAEAAAWAADSGKSLYGLLMDIYAKYGYYREKMLSFTMKGKAGLEQIASLMAGFRKEPLKSVGGVPVARVIDYTRPEETGLPSSNVLQYVAQDGTVLTVRPSGTEPKIKFYIGLAESSSGMSVDEAARRADERVAVIGKEIEGLLDQHR</sequence>
<dbReference type="InterPro" id="IPR005845">
    <property type="entry name" value="A-D-PHexomutase_a/b/a-II"/>
</dbReference>
<dbReference type="CDD" id="cd05799">
    <property type="entry name" value="PGM2"/>
    <property type="match status" value="1"/>
</dbReference>
<protein>
    <submittedName>
        <fullName evidence="12">Phospho-sugar mutase</fullName>
    </submittedName>
</protein>
<evidence type="ECO:0000256" key="7">
    <source>
        <dbReference type="RuleBase" id="RU004326"/>
    </source>
</evidence>
<evidence type="ECO:0000313" key="13">
    <source>
        <dbReference type="Proteomes" id="UP000823604"/>
    </source>
</evidence>
<dbReference type="SUPFAM" id="SSF55957">
    <property type="entry name" value="Phosphoglucomutase, C-terminal domain"/>
    <property type="match status" value="1"/>
</dbReference>
<evidence type="ECO:0000256" key="2">
    <source>
        <dbReference type="ARBA" id="ARBA00010231"/>
    </source>
</evidence>
<proteinExistence type="inferred from homology"/>
<dbReference type="InterPro" id="IPR005841">
    <property type="entry name" value="Alpha-D-phosphohexomutase_SF"/>
</dbReference>
<keyword evidence="3" id="KW-0597">Phosphoprotein</keyword>
<dbReference type="InterPro" id="IPR005844">
    <property type="entry name" value="A-D-PHexomutase_a/b/a-I"/>
</dbReference>
<dbReference type="EMBL" id="JADIMA010000031">
    <property type="protein sequence ID" value="MBO8472586.1"/>
    <property type="molecule type" value="Genomic_DNA"/>
</dbReference>
<reference evidence="12" key="2">
    <citation type="journal article" date="2021" name="PeerJ">
        <title>Extensive microbial diversity within the chicken gut microbiome revealed by metagenomics and culture.</title>
        <authorList>
            <person name="Gilroy R."/>
            <person name="Ravi A."/>
            <person name="Getino M."/>
            <person name="Pursley I."/>
            <person name="Horton D.L."/>
            <person name="Alikhan N.F."/>
            <person name="Baker D."/>
            <person name="Gharbi K."/>
            <person name="Hall N."/>
            <person name="Watson M."/>
            <person name="Adriaenssens E.M."/>
            <person name="Foster-Nyarko E."/>
            <person name="Jarju S."/>
            <person name="Secka A."/>
            <person name="Antonio M."/>
            <person name="Oren A."/>
            <person name="Chaudhuri R.R."/>
            <person name="La Ragione R."/>
            <person name="Hildebrand F."/>
            <person name="Pallen M.J."/>
        </authorList>
    </citation>
    <scope>NUCLEOTIDE SEQUENCE</scope>
    <source>
        <strain evidence="12">B1-8020</strain>
    </source>
</reference>
<evidence type="ECO:0000256" key="1">
    <source>
        <dbReference type="ARBA" id="ARBA00001946"/>
    </source>
</evidence>
<dbReference type="Pfam" id="PF00408">
    <property type="entry name" value="PGM_PMM_IV"/>
    <property type="match status" value="1"/>
</dbReference>
<dbReference type="GO" id="GO:0005975">
    <property type="term" value="P:carbohydrate metabolic process"/>
    <property type="evidence" value="ECO:0007669"/>
    <property type="project" value="InterPro"/>
</dbReference>
<evidence type="ECO:0000259" key="9">
    <source>
        <dbReference type="Pfam" id="PF02878"/>
    </source>
</evidence>
<comment type="similarity">
    <text evidence="2 7">Belongs to the phosphohexose mutase family.</text>
</comment>
<dbReference type="Pfam" id="PF02878">
    <property type="entry name" value="PGM_PMM_I"/>
    <property type="match status" value="1"/>
</dbReference>
<organism evidence="12 13">
    <name type="scientific">Candidatus Merdivivens pullicola</name>
    <dbReference type="NCBI Taxonomy" id="2840872"/>
    <lineage>
        <taxon>Bacteria</taxon>
        <taxon>Pseudomonadati</taxon>
        <taxon>Bacteroidota</taxon>
        <taxon>Bacteroidia</taxon>
        <taxon>Bacteroidales</taxon>
        <taxon>Muribaculaceae</taxon>
        <taxon>Muribaculaceae incertae sedis</taxon>
        <taxon>Candidatus Merdivivens</taxon>
    </lineage>
</organism>
<accession>A0A9D9IJ80</accession>
<keyword evidence="5 7" id="KW-0460">Magnesium</keyword>
<dbReference type="Gene3D" id="3.30.310.50">
    <property type="entry name" value="Alpha-D-phosphohexomutase, C-terminal domain"/>
    <property type="match status" value="1"/>
</dbReference>
<feature type="domain" description="Alpha-D-phosphohexomutase alpha/beta/alpha" evidence="9">
    <location>
        <begin position="45"/>
        <end position="183"/>
    </location>
</feature>
<dbReference type="PRINTS" id="PR00509">
    <property type="entry name" value="PGMPMM"/>
</dbReference>
<evidence type="ECO:0000256" key="6">
    <source>
        <dbReference type="ARBA" id="ARBA00023235"/>
    </source>
</evidence>
<feature type="domain" description="Alpha-D-phosphohexomutase C-terminal" evidence="8">
    <location>
        <begin position="505"/>
        <end position="547"/>
    </location>
</feature>
<gene>
    <name evidence="12" type="ORF">IAB81_03025</name>
</gene>
<dbReference type="Pfam" id="PF02879">
    <property type="entry name" value="PGM_PMM_II"/>
    <property type="match status" value="1"/>
</dbReference>
<comment type="cofactor">
    <cofactor evidence="1">
        <name>Mg(2+)</name>
        <dbReference type="ChEBI" id="CHEBI:18420"/>
    </cofactor>
</comment>
<dbReference type="GO" id="GO:0008973">
    <property type="term" value="F:phosphopentomutase activity"/>
    <property type="evidence" value="ECO:0007669"/>
    <property type="project" value="TreeGrafter"/>
</dbReference>
<dbReference type="InterPro" id="IPR016055">
    <property type="entry name" value="A-D-PHexomutase_a/b/a-I/II/III"/>
</dbReference>
<feature type="domain" description="Alpha-D-phosphohexomutase alpha/beta/alpha" evidence="11">
    <location>
        <begin position="323"/>
        <end position="448"/>
    </location>
</feature>
<evidence type="ECO:0000256" key="5">
    <source>
        <dbReference type="ARBA" id="ARBA00022842"/>
    </source>
</evidence>
<name>A0A9D9IJ80_9BACT</name>
<dbReference type="InterPro" id="IPR005846">
    <property type="entry name" value="A-D-PHexomutase_a/b/a-III"/>
</dbReference>
<keyword evidence="4 7" id="KW-0479">Metal-binding</keyword>
<dbReference type="PANTHER" id="PTHR45745:SF1">
    <property type="entry name" value="PHOSPHOGLUCOMUTASE 2B-RELATED"/>
    <property type="match status" value="1"/>
</dbReference>
<dbReference type="Gene3D" id="3.40.120.10">
    <property type="entry name" value="Alpha-D-Glucose-1,6-Bisphosphate, subunit A, domain 3"/>
    <property type="match status" value="3"/>
</dbReference>
<evidence type="ECO:0000259" key="10">
    <source>
        <dbReference type="Pfam" id="PF02879"/>
    </source>
</evidence>
<evidence type="ECO:0000313" key="12">
    <source>
        <dbReference type="EMBL" id="MBO8472586.1"/>
    </source>
</evidence>
<reference evidence="12" key="1">
    <citation type="submission" date="2020-10" db="EMBL/GenBank/DDBJ databases">
        <authorList>
            <person name="Gilroy R."/>
        </authorList>
    </citation>
    <scope>NUCLEOTIDE SEQUENCE</scope>
    <source>
        <strain evidence="12">B1-8020</strain>
    </source>
</reference>
<dbReference type="GO" id="GO:0000287">
    <property type="term" value="F:magnesium ion binding"/>
    <property type="evidence" value="ECO:0007669"/>
    <property type="project" value="InterPro"/>
</dbReference>
<feature type="domain" description="Alpha-D-phosphohexomutase alpha/beta/alpha" evidence="10">
    <location>
        <begin position="209"/>
        <end position="316"/>
    </location>
</feature>
<dbReference type="InterPro" id="IPR036900">
    <property type="entry name" value="A-D-PHexomutase_C_sf"/>
</dbReference>
<dbReference type="PANTHER" id="PTHR45745">
    <property type="entry name" value="PHOSPHOMANNOMUTASE 45A"/>
    <property type="match status" value="1"/>
</dbReference>